<evidence type="ECO:0000313" key="5">
    <source>
        <dbReference type="EMBL" id="GLW64098.1"/>
    </source>
</evidence>
<organism evidence="5 6">
    <name type="scientific">Actinomadura rubrobrunea</name>
    <dbReference type="NCBI Taxonomy" id="115335"/>
    <lineage>
        <taxon>Bacteria</taxon>
        <taxon>Bacillati</taxon>
        <taxon>Actinomycetota</taxon>
        <taxon>Actinomycetes</taxon>
        <taxon>Streptosporangiales</taxon>
        <taxon>Thermomonosporaceae</taxon>
        <taxon>Actinomadura</taxon>
    </lineage>
</organism>
<dbReference type="InterPro" id="IPR027417">
    <property type="entry name" value="P-loop_NTPase"/>
</dbReference>
<dbReference type="AlphaFoldDB" id="A0A9W6UVM0"/>
<evidence type="ECO:0000313" key="6">
    <source>
        <dbReference type="Proteomes" id="UP001165124"/>
    </source>
</evidence>
<dbReference type="InterPro" id="IPR003439">
    <property type="entry name" value="ABC_transporter-like_ATP-bd"/>
</dbReference>
<dbReference type="SMART" id="SM00382">
    <property type="entry name" value="AAA"/>
    <property type="match status" value="1"/>
</dbReference>
<dbReference type="GO" id="GO:0005524">
    <property type="term" value="F:ATP binding"/>
    <property type="evidence" value="ECO:0007669"/>
    <property type="project" value="UniProtKB-KW"/>
</dbReference>
<dbReference type="GO" id="GO:0140359">
    <property type="term" value="F:ABC-type transporter activity"/>
    <property type="evidence" value="ECO:0007669"/>
    <property type="project" value="UniProtKB-ARBA"/>
</dbReference>
<dbReference type="InterPro" id="IPR003593">
    <property type="entry name" value="AAA+_ATPase"/>
</dbReference>
<dbReference type="Gene3D" id="2.40.50.100">
    <property type="match status" value="1"/>
</dbReference>
<dbReference type="SUPFAM" id="SSF52540">
    <property type="entry name" value="P-loop containing nucleoside triphosphate hydrolases"/>
    <property type="match status" value="1"/>
</dbReference>
<comment type="caution">
    <text evidence="5">The sequence shown here is derived from an EMBL/GenBank/DDBJ whole genome shotgun (WGS) entry which is preliminary data.</text>
</comment>
<keyword evidence="1" id="KW-0813">Transport</keyword>
<dbReference type="RefSeq" id="WP_067917373.1">
    <property type="nucleotide sequence ID" value="NZ_BSRZ01000004.1"/>
</dbReference>
<evidence type="ECO:0000256" key="3">
    <source>
        <dbReference type="ARBA" id="ARBA00022840"/>
    </source>
</evidence>
<dbReference type="GO" id="GO:0016887">
    <property type="term" value="F:ATP hydrolysis activity"/>
    <property type="evidence" value="ECO:0007669"/>
    <property type="project" value="InterPro"/>
</dbReference>
<dbReference type="PANTHER" id="PTHR43875">
    <property type="entry name" value="MALTODEXTRIN IMPORT ATP-BINDING PROTEIN MSMX"/>
    <property type="match status" value="1"/>
</dbReference>
<dbReference type="Gene3D" id="3.40.50.300">
    <property type="entry name" value="P-loop containing nucleotide triphosphate hydrolases"/>
    <property type="match status" value="1"/>
</dbReference>
<dbReference type="SUPFAM" id="SSF50331">
    <property type="entry name" value="MOP-like"/>
    <property type="match status" value="1"/>
</dbReference>
<reference evidence="5" key="1">
    <citation type="submission" date="2023-02" db="EMBL/GenBank/DDBJ databases">
        <title>Actinomadura rubrobrunea NBRC 14622.</title>
        <authorList>
            <person name="Ichikawa N."/>
            <person name="Sato H."/>
            <person name="Tonouchi N."/>
        </authorList>
    </citation>
    <scope>NUCLEOTIDE SEQUENCE</scope>
    <source>
        <strain evidence="5">NBRC 14622</strain>
    </source>
</reference>
<dbReference type="EMBL" id="BSRZ01000004">
    <property type="protein sequence ID" value="GLW64098.1"/>
    <property type="molecule type" value="Genomic_DNA"/>
</dbReference>
<dbReference type="Pfam" id="PF00005">
    <property type="entry name" value="ABC_tran"/>
    <property type="match status" value="1"/>
</dbReference>
<keyword evidence="2" id="KW-0547">Nucleotide-binding</keyword>
<dbReference type="PROSITE" id="PS00211">
    <property type="entry name" value="ABC_TRANSPORTER_1"/>
    <property type="match status" value="1"/>
</dbReference>
<sequence length="425" mass="46595">MAAVSLESVSKVYPGGVRAVSDLRLHVRDGELMVLLGPSGCGKSTILRIIAGLEEPTSGELWLDGQLATDLPPRERNIAMVFQSGALYPHRSIQGNLAFPLELAGEDPDEIRAKVVELSRALQIEQTLDRLPGSLSGGQRQRVAMGRAIIREPSVFLMDEPLSNLDAALRTDLRLEIGALVRGLGVTTVYVTHDQVEALTLADRIAVLRDGRLEDLGTPTQVYEDPATAFTAAFLGAPQINLLAGTVYAHLGEGSVTIDLGGQELRLPWTDPRVEHLAHHHGFPIIVGVRADALHPVSDPEEGAELTGRLRALEYHGHEWLAHVETDVPVVDRDELEAAPRDQRETPRDESAFLDRVRSMLRLGSRRAEPEPPSDHVGAHRRSDLVVRLRSGHGQKVGAPMRLAVDVSRVLFFDREGRRIDPVQR</sequence>
<evidence type="ECO:0000256" key="1">
    <source>
        <dbReference type="ARBA" id="ARBA00022448"/>
    </source>
</evidence>
<protein>
    <submittedName>
        <fullName evidence="5">Sugar ABC transporter ATP-binding protein</fullName>
    </submittedName>
</protein>
<evidence type="ECO:0000256" key="2">
    <source>
        <dbReference type="ARBA" id="ARBA00022741"/>
    </source>
</evidence>
<proteinExistence type="predicted"/>
<keyword evidence="6" id="KW-1185">Reference proteome</keyword>
<name>A0A9W6UVM0_9ACTN</name>
<gene>
    <name evidence="5" type="ORF">Arub01_23420</name>
</gene>
<dbReference type="GO" id="GO:0055052">
    <property type="term" value="C:ATP-binding cassette (ABC) transporter complex, substrate-binding subunit-containing"/>
    <property type="evidence" value="ECO:0007669"/>
    <property type="project" value="TreeGrafter"/>
</dbReference>
<dbReference type="InterPro" id="IPR008995">
    <property type="entry name" value="Mo/tungstate-bd_C_term_dom"/>
</dbReference>
<evidence type="ECO:0000259" key="4">
    <source>
        <dbReference type="PROSITE" id="PS50893"/>
    </source>
</evidence>
<keyword evidence="3 5" id="KW-0067">ATP-binding</keyword>
<dbReference type="InterPro" id="IPR047641">
    <property type="entry name" value="ABC_transpr_MalK/UgpC-like"/>
</dbReference>
<dbReference type="PANTHER" id="PTHR43875:SF1">
    <property type="entry name" value="OSMOPROTECTIVE COMPOUNDS UPTAKE ATP-BINDING PROTEIN GGTA"/>
    <property type="match status" value="1"/>
</dbReference>
<accession>A0A9W6UVM0</accession>
<dbReference type="InterPro" id="IPR017871">
    <property type="entry name" value="ABC_transporter-like_CS"/>
</dbReference>
<dbReference type="Proteomes" id="UP001165124">
    <property type="component" value="Unassembled WGS sequence"/>
</dbReference>
<dbReference type="FunFam" id="3.40.50.300:FF:000042">
    <property type="entry name" value="Maltose/maltodextrin ABC transporter, ATP-binding protein"/>
    <property type="match status" value="1"/>
</dbReference>
<dbReference type="PROSITE" id="PS50893">
    <property type="entry name" value="ABC_TRANSPORTER_2"/>
    <property type="match status" value="1"/>
</dbReference>
<feature type="domain" description="ABC transporter" evidence="4">
    <location>
        <begin position="4"/>
        <end position="235"/>
    </location>
</feature>